<keyword evidence="1" id="KW-0472">Membrane</keyword>
<evidence type="ECO:0000313" key="3">
    <source>
        <dbReference type="Proteomes" id="UP000467841"/>
    </source>
</evidence>
<keyword evidence="3" id="KW-1185">Reference proteome</keyword>
<proteinExistence type="predicted"/>
<accession>A0A6D2HRJ3</accession>
<protein>
    <submittedName>
        <fullName evidence="2">Uncharacterized protein</fullName>
    </submittedName>
</protein>
<dbReference type="Proteomes" id="UP000467841">
    <property type="component" value="Unassembled WGS sequence"/>
</dbReference>
<sequence length="140" mass="15607">MMASHSLCGDCHQRIQNAVVSLDVESESEIVEIEAVEERQAAKSRFLTSRNRSSTPQKRFTDLESPKASIWKIITMITMEASMVILAMGLIACVLSISSLGSKTLWRIPILEWAVSLLVTRHNSLSIHQLCPSDNPMICH</sequence>
<evidence type="ECO:0000313" key="2">
    <source>
        <dbReference type="EMBL" id="CAA7015702.1"/>
    </source>
</evidence>
<reference evidence="2" key="1">
    <citation type="submission" date="2020-01" db="EMBL/GenBank/DDBJ databases">
        <authorList>
            <person name="Mishra B."/>
        </authorList>
    </citation>
    <scope>NUCLEOTIDE SEQUENCE [LARGE SCALE GENOMIC DNA]</scope>
</reference>
<keyword evidence="1" id="KW-0812">Transmembrane</keyword>
<dbReference type="AlphaFoldDB" id="A0A6D2HRJ3"/>
<feature type="transmembrane region" description="Helical" evidence="1">
    <location>
        <begin position="73"/>
        <end position="97"/>
    </location>
</feature>
<keyword evidence="1" id="KW-1133">Transmembrane helix</keyword>
<gene>
    <name evidence="2" type="ORF">MERR_LOCUS2937</name>
</gene>
<comment type="caution">
    <text evidence="2">The sequence shown here is derived from an EMBL/GenBank/DDBJ whole genome shotgun (WGS) entry which is preliminary data.</text>
</comment>
<dbReference type="EMBL" id="CACVBM020000199">
    <property type="protein sequence ID" value="CAA7015702.1"/>
    <property type="molecule type" value="Genomic_DNA"/>
</dbReference>
<evidence type="ECO:0000256" key="1">
    <source>
        <dbReference type="SAM" id="Phobius"/>
    </source>
</evidence>
<name>A0A6D2HRJ3_9BRAS</name>
<organism evidence="2 3">
    <name type="scientific">Microthlaspi erraticum</name>
    <dbReference type="NCBI Taxonomy" id="1685480"/>
    <lineage>
        <taxon>Eukaryota</taxon>
        <taxon>Viridiplantae</taxon>
        <taxon>Streptophyta</taxon>
        <taxon>Embryophyta</taxon>
        <taxon>Tracheophyta</taxon>
        <taxon>Spermatophyta</taxon>
        <taxon>Magnoliopsida</taxon>
        <taxon>eudicotyledons</taxon>
        <taxon>Gunneridae</taxon>
        <taxon>Pentapetalae</taxon>
        <taxon>rosids</taxon>
        <taxon>malvids</taxon>
        <taxon>Brassicales</taxon>
        <taxon>Brassicaceae</taxon>
        <taxon>Coluteocarpeae</taxon>
        <taxon>Microthlaspi</taxon>
    </lineage>
</organism>